<name>A0A386WNQ5_9ACTN</name>
<dbReference type="Pfam" id="PF02624">
    <property type="entry name" value="YcaO"/>
    <property type="match status" value="1"/>
</dbReference>
<dbReference type="PANTHER" id="PTHR37809">
    <property type="entry name" value="RIBOSOMAL PROTEIN S12 METHYLTHIOTRANSFERASE ACCESSORY FACTOR YCAO"/>
    <property type="match status" value="1"/>
</dbReference>
<accession>A0A386WNQ5</accession>
<dbReference type="PROSITE" id="PS51664">
    <property type="entry name" value="YCAO"/>
    <property type="match status" value="1"/>
</dbReference>
<dbReference type="InterPro" id="IPR027624">
    <property type="entry name" value="TOMM_cyclo_SagD"/>
</dbReference>
<proteinExistence type="predicted"/>
<evidence type="ECO:0000259" key="1">
    <source>
        <dbReference type="PROSITE" id="PS51664"/>
    </source>
</evidence>
<evidence type="ECO:0000313" key="3">
    <source>
        <dbReference type="Proteomes" id="UP000267804"/>
    </source>
</evidence>
<dbReference type="Gene3D" id="3.30.40.250">
    <property type="match status" value="1"/>
</dbReference>
<dbReference type="Gene3D" id="3.30.160.660">
    <property type="match status" value="1"/>
</dbReference>
<organism evidence="2 3">
    <name type="scientific">Micromonospora tulbaghiae</name>
    <dbReference type="NCBI Taxonomy" id="479978"/>
    <lineage>
        <taxon>Bacteria</taxon>
        <taxon>Bacillati</taxon>
        <taxon>Actinomycetota</taxon>
        <taxon>Actinomycetes</taxon>
        <taxon>Micromonosporales</taxon>
        <taxon>Micromonosporaceae</taxon>
        <taxon>Micromonospora</taxon>
    </lineage>
</organism>
<feature type="domain" description="YcaO" evidence="1">
    <location>
        <begin position="56"/>
        <end position="455"/>
    </location>
</feature>
<dbReference type="EMBL" id="CP024087">
    <property type="protein sequence ID" value="AYF30007.1"/>
    <property type="molecule type" value="Genomic_DNA"/>
</dbReference>
<dbReference type="InterPro" id="IPR003776">
    <property type="entry name" value="YcaO-like_dom"/>
</dbReference>
<dbReference type="Proteomes" id="UP000267804">
    <property type="component" value="Chromosome"/>
</dbReference>
<evidence type="ECO:0000313" key="2">
    <source>
        <dbReference type="EMBL" id="AYF30007.1"/>
    </source>
</evidence>
<sequence length="455" mass="48002">MTAPGSLLVSARTGVIRKISADTPQQGFPLSYTAATAEVSGTAAFAAWRADPTGHGSAFDDPQAARMAALGEAVERYCGNAPPAGARVATYNQLLADGAQALDPQTVPLYSAAQYAAPGFPFTPMTPDLPMRWVPARPLDPDVGDGPVLVPASLVTLNPGHDGLPATNLQMYAGIATSTTAADACERALLELVERDALTVWWLSGAPATALDGVDRQVETLLAAAGPDTALTATVLVVPTWLGLPVVAALVENTRDGTCALGAACRTDTSAAVRKALLEALDGLAIAAELLDPRSPLWKAVADGAAYAHPYRPFRADRAYAHDYRPDQRDVHDLACHTQLYLDPAVQQRLLPRLQQPPDRVHAAELDHHARTCGGPSAAIRAAELRSWWVDLTTDDVRAAGLHVARVVAPGLAAYTPAAFPLLGVARLYDEPARLGWAPASLREEDLVLDPLPYS</sequence>
<reference evidence="2 3" key="1">
    <citation type="submission" date="2017-10" db="EMBL/GenBank/DDBJ databases">
        <title>Integration of genomic and chemical information greatly accelerates assignment of the full stereostructure of myelolactone, a potent inhibitor of myeloma from a marine-derived Micromonospora.</title>
        <authorList>
            <person name="Kim M.C."/>
            <person name="Machado H."/>
            <person name="Jensen P.R."/>
            <person name="Fenical W."/>
        </authorList>
    </citation>
    <scope>NUCLEOTIDE SEQUENCE [LARGE SCALE GENOMIC DNA]</scope>
    <source>
        <strain evidence="2 3">CNY-010</strain>
    </source>
</reference>
<dbReference type="RefSeq" id="WP_120571834.1">
    <property type="nucleotide sequence ID" value="NZ_CP024087.1"/>
</dbReference>
<protein>
    <submittedName>
        <fullName evidence="2">Bacteriocin biosynthesis protein SagD</fullName>
    </submittedName>
</protein>
<gene>
    <name evidence="2" type="ORF">CSH63_21580</name>
</gene>
<dbReference type="AlphaFoldDB" id="A0A386WNQ5"/>
<dbReference type="KEGG" id="mtua:CSH63_21580"/>
<dbReference type="Gene3D" id="3.30.1330.230">
    <property type="match status" value="1"/>
</dbReference>
<dbReference type="NCBIfam" id="TIGR03604">
    <property type="entry name" value="TOMM_cyclo_SagD"/>
    <property type="match status" value="1"/>
</dbReference>
<dbReference type="PANTHER" id="PTHR37809:SF1">
    <property type="entry name" value="RIBOSOMAL PROTEIN S12 METHYLTHIOTRANSFERASE ACCESSORY FACTOR YCAO"/>
    <property type="match status" value="1"/>
</dbReference>